<comment type="subunit">
    <text evidence="11">Part of the BCDX2 complex consisting of RAD51B, RAD51C, RAD51D and XRCC2; the complex has a ring-like structure arranged into a flat disc around a central channel. The BCDX2 subcomplex RAD51B:RAD51C interacts with RAD51. Interacts with SWSAP1; involved in homologous recombination repair. Interacts with HELQ.</text>
</comment>
<evidence type="ECO:0000313" key="16">
    <source>
        <dbReference type="Proteomes" id="UP000515129"/>
    </source>
</evidence>
<dbReference type="InterPro" id="IPR013632">
    <property type="entry name" value="Rad51_C"/>
</dbReference>
<dbReference type="GO" id="GO:0005524">
    <property type="term" value="F:ATP binding"/>
    <property type="evidence" value="ECO:0007669"/>
    <property type="project" value="UniProtKB-KW"/>
</dbReference>
<dbReference type="InterPro" id="IPR027417">
    <property type="entry name" value="P-loop_NTPase"/>
</dbReference>
<keyword evidence="3" id="KW-0547">Nucleotide-binding</keyword>
<keyword evidence="8" id="KW-0234">DNA repair</keyword>
<dbReference type="GO" id="GO:0000724">
    <property type="term" value="P:double-strand break repair via homologous recombination"/>
    <property type="evidence" value="ECO:0007669"/>
    <property type="project" value="InterPro"/>
</dbReference>
<dbReference type="GO" id="GO:0003697">
    <property type="term" value="F:single-stranded DNA binding"/>
    <property type="evidence" value="ECO:0007669"/>
    <property type="project" value="TreeGrafter"/>
</dbReference>
<evidence type="ECO:0000256" key="12">
    <source>
        <dbReference type="ARBA" id="ARBA00073972"/>
    </source>
</evidence>
<comment type="similarity">
    <text evidence="2">Belongs to the RecA family. RAD51 subfamily.</text>
</comment>
<organism evidence="16 17">
    <name type="scientific">Carassius auratus</name>
    <name type="common">Goldfish</name>
    <dbReference type="NCBI Taxonomy" id="7957"/>
    <lineage>
        <taxon>Eukaryota</taxon>
        <taxon>Metazoa</taxon>
        <taxon>Chordata</taxon>
        <taxon>Craniata</taxon>
        <taxon>Vertebrata</taxon>
        <taxon>Euteleostomi</taxon>
        <taxon>Actinopterygii</taxon>
        <taxon>Neopterygii</taxon>
        <taxon>Teleostei</taxon>
        <taxon>Ostariophysi</taxon>
        <taxon>Cypriniformes</taxon>
        <taxon>Cyprinidae</taxon>
        <taxon>Cyprininae</taxon>
        <taxon>Carassius</taxon>
    </lineage>
</organism>
<feature type="domain" description="RecA family profile 1" evidence="15">
    <location>
        <begin position="77"/>
        <end position="257"/>
    </location>
</feature>
<evidence type="ECO:0000256" key="8">
    <source>
        <dbReference type="ARBA" id="ARBA00023204"/>
    </source>
</evidence>
<dbReference type="GO" id="GO:0003690">
    <property type="term" value="F:double-stranded DNA binding"/>
    <property type="evidence" value="ECO:0007669"/>
    <property type="project" value="TreeGrafter"/>
</dbReference>
<dbReference type="InterPro" id="IPR020588">
    <property type="entry name" value="RecA_ATP-bd"/>
</dbReference>
<evidence type="ECO:0000256" key="5">
    <source>
        <dbReference type="ARBA" id="ARBA00022840"/>
    </source>
</evidence>
<dbReference type="InterPro" id="IPR058766">
    <property type="entry name" value="HHH_XRCC3_RAD51B"/>
</dbReference>
<keyword evidence="6" id="KW-0238">DNA-binding</keyword>
<evidence type="ECO:0000256" key="2">
    <source>
        <dbReference type="ARBA" id="ARBA00007095"/>
    </source>
</evidence>
<dbReference type="SMART" id="SM00382">
    <property type="entry name" value="AAA"/>
    <property type="match status" value="1"/>
</dbReference>
<evidence type="ECO:0000256" key="10">
    <source>
        <dbReference type="ARBA" id="ARBA00053115"/>
    </source>
</evidence>
<evidence type="ECO:0000256" key="6">
    <source>
        <dbReference type="ARBA" id="ARBA00023125"/>
    </source>
</evidence>
<dbReference type="PANTHER" id="PTHR46456">
    <property type="entry name" value="DNA REPAIR PROTEIN RAD51 HOMOLOG 2"/>
    <property type="match status" value="1"/>
</dbReference>
<comment type="subcellular location">
    <subcellularLocation>
        <location evidence="1">Nucleus</location>
    </subcellularLocation>
</comment>
<dbReference type="GO" id="GO:0000400">
    <property type="term" value="F:four-way junction DNA binding"/>
    <property type="evidence" value="ECO:0007669"/>
    <property type="project" value="TreeGrafter"/>
</dbReference>
<dbReference type="SUPFAM" id="SSF52540">
    <property type="entry name" value="P-loop containing nucleoside triphosphate hydrolases"/>
    <property type="match status" value="1"/>
</dbReference>
<keyword evidence="7" id="KW-0233">DNA recombination</keyword>
<dbReference type="RefSeq" id="XP_026147252.1">
    <property type="nucleotide sequence ID" value="XM_026291467.1"/>
</dbReference>
<dbReference type="Gene3D" id="3.40.50.300">
    <property type="entry name" value="P-loop containing nucleotide triphosphate hydrolases"/>
    <property type="match status" value="1"/>
</dbReference>
<dbReference type="AlphaFoldDB" id="A0A6P6RP99"/>
<evidence type="ECO:0000313" key="17">
    <source>
        <dbReference type="RefSeq" id="XP_026147252.1"/>
    </source>
</evidence>
<evidence type="ECO:0000256" key="9">
    <source>
        <dbReference type="ARBA" id="ARBA00023242"/>
    </source>
</evidence>
<evidence type="ECO:0000256" key="1">
    <source>
        <dbReference type="ARBA" id="ARBA00004123"/>
    </source>
</evidence>
<dbReference type="CDD" id="cd19493">
    <property type="entry name" value="Rad51B"/>
    <property type="match status" value="1"/>
</dbReference>
<dbReference type="GO" id="GO:0033063">
    <property type="term" value="C:Rad51B-Rad51C-Rad51D-XRCC2 complex"/>
    <property type="evidence" value="ECO:0007669"/>
    <property type="project" value="InterPro"/>
</dbReference>
<protein>
    <recommendedName>
        <fullName evidence="12">DNA repair protein RAD51 homolog 2</fullName>
    </recommendedName>
    <alternativeName>
        <fullName evidence="13">RAD51 homolog B</fullName>
    </alternativeName>
    <alternativeName>
        <fullName evidence="14">RAD51-like protein 1</fullName>
    </alternativeName>
</protein>
<dbReference type="Pfam" id="PF26169">
    <property type="entry name" value="HHH_XRCC3_RpoA"/>
    <property type="match status" value="1"/>
</dbReference>
<comment type="function">
    <text evidence="10">Involved in the homologous recombination repair (HRR) pathway of double-stranded DNA breaks arising during DNA replication or induced by DNA-damaging agents. May promote the assembly of presynaptic RAD51 nucleoprotein filaments. Binds single-stranded DNA and double-stranded DNA and has DNA-dependent ATPase activity. Part of the RAD51 paralog protein complex BCDX2 which acts in the BRCA1-BRCA2-dependent HR pathway. Upon DNA damage, BCDX2 acts downstream of BRCA2 recruitment and upstream of RAD51 recruitment. BCDX2 binds predominantly to the intersection of the four duplex arms of the Holliday junction and to junction of replication forks. The BCDX2 complex was originally reported to bind single-stranded DNA, single-stranded gaps in duplex DNA and specifically to nicks in duplex DNA. The BCDX2 subcomplex RAD51B:RAD51C exhibits single-stranded DNA-dependent ATPase activity suggesting an involvement in early stages of the HR pathway.</text>
</comment>
<keyword evidence="4" id="KW-0227">DNA damage</keyword>
<dbReference type="KEGG" id="caua:113121191"/>
<evidence type="ECO:0000259" key="15">
    <source>
        <dbReference type="PROSITE" id="PS50162"/>
    </source>
</evidence>
<proteinExistence type="inferred from homology"/>
<dbReference type="InterPro" id="IPR030548">
    <property type="entry name" value="RAD51B"/>
</dbReference>
<dbReference type="PROSITE" id="PS50162">
    <property type="entry name" value="RECA_2"/>
    <property type="match status" value="1"/>
</dbReference>
<keyword evidence="16" id="KW-1185">Reference proteome</keyword>
<name>A0A6P6RP99_CARAU</name>
<evidence type="ECO:0000256" key="4">
    <source>
        <dbReference type="ARBA" id="ARBA00022763"/>
    </source>
</evidence>
<evidence type="ECO:0000256" key="7">
    <source>
        <dbReference type="ARBA" id="ARBA00023172"/>
    </source>
</evidence>
<evidence type="ECO:0000256" key="11">
    <source>
        <dbReference type="ARBA" id="ARBA00062240"/>
    </source>
</evidence>
<gene>
    <name evidence="17" type="primary">LOC113121191</name>
</gene>
<sequence length="428" mass="47282">MLMASKKLRRTGVSAELCERLKRHQLETCQDVLSITPVELMRLAGLSYPAALELLQLLSRACAPAVSRAWDLWRKKGELCFSTSLPALDTLLRGGLPRGALTEVTGPSGCGKTQLCMMLSVLATLPRTMGGLDSGVIFIDTESAFSAERLVEMAQARFPEFFSVKERLLEMASRVHLFRELTCQDVLNRLERLEEDIIACRAGLLILDSVASVVRKEFDTSLPGNLTFRSNLLGQEAAVLKYLSQAFCIPVVLTNQITTRVGEKVHCPQWNQADVSKEEDSGFVTAALGNTWSHSVNTRLIVQYEDTERRQIVIAKSPVAPFAVLSYTVQKEGIRLEALAHKGQNEALIKLPLRQATWRICEFSGICRNNKGTTKLFILSGKHGRGSWTYGNENPESVLNQGTDPGLQPIRVRSGFICNLSQATPSTC</sequence>
<dbReference type="Proteomes" id="UP000515129">
    <property type="component" value="Chromosome 20"/>
</dbReference>
<evidence type="ECO:0000256" key="3">
    <source>
        <dbReference type="ARBA" id="ARBA00022741"/>
    </source>
</evidence>
<dbReference type="PANTHER" id="PTHR46456:SF1">
    <property type="entry name" value="DNA REPAIR PROTEIN RAD51 HOMOLOG 2"/>
    <property type="match status" value="1"/>
</dbReference>
<dbReference type="InterPro" id="IPR003593">
    <property type="entry name" value="AAA+_ATPase"/>
</dbReference>
<keyword evidence="5" id="KW-0067">ATP-binding</keyword>
<keyword evidence="9" id="KW-0539">Nucleus</keyword>
<reference evidence="17" key="1">
    <citation type="submission" date="2025-08" db="UniProtKB">
        <authorList>
            <consortium name="RefSeq"/>
        </authorList>
    </citation>
    <scope>IDENTIFICATION</scope>
    <source>
        <strain evidence="17">Wakin</strain>
        <tissue evidence="17">Muscle</tissue>
    </source>
</reference>
<dbReference type="GeneID" id="113121191"/>
<dbReference type="OrthoDB" id="5957327at2759"/>
<dbReference type="GO" id="GO:0005657">
    <property type="term" value="C:replication fork"/>
    <property type="evidence" value="ECO:0007669"/>
    <property type="project" value="TreeGrafter"/>
</dbReference>
<evidence type="ECO:0000256" key="13">
    <source>
        <dbReference type="ARBA" id="ARBA00078129"/>
    </source>
</evidence>
<accession>A0A6P6RP99</accession>
<dbReference type="GO" id="GO:0140664">
    <property type="term" value="F:ATP-dependent DNA damage sensor activity"/>
    <property type="evidence" value="ECO:0007669"/>
    <property type="project" value="InterPro"/>
</dbReference>
<dbReference type="FunFam" id="3.40.50.300:FF:000806">
    <property type="entry name" value="DNA repair protein RAD51 homolog 2"/>
    <property type="match status" value="1"/>
</dbReference>
<evidence type="ECO:0000256" key="14">
    <source>
        <dbReference type="ARBA" id="ARBA00079682"/>
    </source>
</evidence>
<dbReference type="Pfam" id="PF08423">
    <property type="entry name" value="Rad51"/>
    <property type="match status" value="1"/>
</dbReference>